<accession>A0A0F9CLE5</accession>
<organism evidence="1">
    <name type="scientific">marine sediment metagenome</name>
    <dbReference type="NCBI Taxonomy" id="412755"/>
    <lineage>
        <taxon>unclassified sequences</taxon>
        <taxon>metagenomes</taxon>
        <taxon>ecological metagenomes</taxon>
    </lineage>
</organism>
<feature type="non-terminal residue" evidence="1">
    <location>
        <position position="1"/>
    </location>
</feature>
<gene>
    <name evidence="1" type="ORF">LCGC14_2308230</name>
</gene>
<protein>
    <submittedName>
        <fullName evidence="1">Uncharacterized protein</fullName>
    </submittedName>
</protein>
<evidence type="ECO:0000313" key="1">
    <source>
        <dbReference type="EMBL" id="KKL50168.1"/>
    </source>
</evidence>
<name>A0A0F9CLE5_9ZZZZ</name>
<sequence length="81" mass="9373">HRVKMIMPYSSYKKRLIVILSHIVKCCGEVQWDRSVCAECEVRILKCSRLMKRSQISMLHYVKLVREAIMAESDESDGSGI</sequence>
<dbReference type="AlphaFoldDB" id="A0A0F9CLE5"/>
<dbReference type="EMBL" id="LAZR01032697">
    <property type="protein sequence ID" value="KKL50168.1"/>
    <property type="molecule type" value="Genomic_DNA"/>
</dbReference>
<reference evidence="1" key="1">
    <citation type="journal article" date="2015" name="Nature">
        <title>Complex archaea that bridge the gap between prokaryotes and eukaryotes.</title>
        <authorList>
            <person name="Spang A."/>
            <person name="Saw J.H."/>
            <person name="Jorgensen S.L."/>
            <person name="Zaremba-Niedzwiedzka K."/>
            <person name="Martijn J."/>
            <person name="Lind A.E."/>
            <person name="van Eijk R."/>
            <person name="Schleper C."/>
            <person name="Guy L."/>
            <person name="Ettema T.J."/>
        </authorList>
    </citation>
    <scope>NUCLEOTIDE SEQUENCE</scope>
</reference>
<proteinExistence type="predicted"/>
<comment type="caution">
    <text evidence="1">The sequence shown here is derived from an EMBL/GenBank/DDBJ whole genome shotgun (WGS) entry which is preliminary data.</text>
</comment>